<keyword evidence="1" id="KW-1133">Transmembrane helix</keyword>
<dbReference type="InterPro" id="IPR021796">
    <property type="entry name" value="Tll0287-like_dom"/>
</dbReference>
<dbReference type="eggNOG" id="COG2770">
    <property type="taxonomic scope" value="Bacteria"/>
</dbReference>
<protein>
    <submittedName>
        <fullName evidence="3">HAMP domain-containing protein</fullName>
    </submittedName>
</protein>
<feature type="domain" description="HAMP" evidence="2">
    <location>
        <begin position="234"/>
        <end position="287"/>
    </location>
</feature>
<dbReference type="KEGG" id="dsf:UWK_00058"/>
<dbReference type="GO" id="GO:0007165">
    <property type="term" value="P:signal transduction"/>
    <property type="evidence" value="ECO:0007669"/>
    <property type="project" value="InterPro"/>
</dbReference>
<organism evidence="3 4">
    <name type="scientific">Desulfocapsa sulfexigens (strain DSM 10523 / SB164P1)</name>
    <dbReference type="NCBI Taxonomy" id="1167006"/>
    <lineage>
        <taxon>Bacteria</taxon>
        <taxon>Pseudomonadati</taxon>
        <taxon>Thermodesulfobacteriota</taxon>
        <taxon>Desulfobulbia</taxon>
        <taxon>Desulfobulbales</taxon>
        <taxon>Desulfocapsaceae</taxon>
        <taxon>Desulfocapsa</taxon>
    </lineage>
</organism>
<evidence type="ECO:0000256" key="1">
    <source>
        <dbReference type="SAM" id="Phobius"/>
    </source>
</evidence>
<keyword evidence="1" id="KW-0472">Membrane</keyword>
<feature type="transmembrane region" description="Helical" evidence="1">
    <location>
        <begin position="213"/>
        <end position="232"/>
    </location>
</feature>
<dbReference type="GO" id="GO:0016020">
    <property type="term" value="C:membrane"/>
    <property type="evidence" value="ECO:0007669"/>
    <property type="project" value="InterPro"/>
</dbReference>
<dbReference type="CDD" id="cd06225">
    <property type="entry name" value="HAMP"/>
    <property type="match status" value="1"/>
</dbReference>
<gene>
    <name evidence="3" type="ordered locus">UWK_00058</name>
</gene>
<dbReference type="HOGENOM" id="CLU_060280_0_0_7"/>
<evidence type="ECO:0000313" key="3">
    <source>
        <dbReference type="EMBL" id="AGF76646.1"/>
    </source>
</evidence>
<evidence type="ECO:0000259" key="2">
    <source>
        <dbReference type="PROSITE" id="PS50885"/>
    </source>
</evidence>
<dbReference type="Proteomes" id="UP000011721">
    <property type="component" value="Chromosome"/>
</dbReference>
<name>M1PJG9_DESSD</name>
<dbReference type="RefSeq" id="WP_015402345.1">
    <property type="nucleotide sequence ID" value="NC_020304.1"/>
</dbReference>
<dbReference type="Pfam" id="PF00672">
    <property type="entry name" value="HAMP"/>
    <property type="match status" value="1"/>
</dbReference>
<evidence type="ECO:0000313" key="4">
    <source>
        <dbReference type="Proteomes" id="UP000011721"/>
    </source>
</evidence>
<proteinExistence type="predicted"/>
<keyword evidence="4" id="KW-1185">Reference proteome</keyword>
<reference evidence="4" key="1">
    <citation type="journal article" date="2013" name="Stand. Genomic Sci.">
        <title>Complete genome sequence of Desulfocapsa sulfexigens, a marine deltaproteobacterium specialized in disproportionating inorganic sulfur compounds.</title>
        <authorList>
            <person name="Finster K.W."/>
            <person name="Kjeldsen K.U."/>
            <person name="Kube M."/>
            <person name="Reinhardt R."/>
            <person name="Mussmann M."/>
            <person name="Amann R."/>
            <person name="Schreiber L."/>
        </authorList>
    </citation>
    <scope>NUCLEOTIDE SEQUENCE [LARGE SCALE GENOMIC DNA]</scope>
    <source>
        <strain evidence="4">DSM 10523 / SB164P1</strain>
    </source>
</reference>
<dbReference type="OrthoDB" id="510512at2"/>
<accession>M1PJG9</accession>
<dbReference type="AlphaFoldDB" id="M1PJG9"/>
<keyword evidence="1" id="KW-0812">Transmembrane</keyword>
<dbReference type="Pfam" id="PF11845">
    <property type="entry name" value="Tll0287-like"/>
    <property type="match status" value="1"/>
</dbReference>
<sequence length="292" mass="32619">MSIRVRFIVVIGVLSLVASLALAYSSYKFSVKNAMEDAKTQGAIVFNMIDSSRLYFKHSQRPLVAELVEEDRFYPEIMSGFVMTRGVWEIFEKRFPGYKFKQATIDPLYLPNKADGDELKLIKMFGENKATKNSEGIMTKNGQRFYYFARPIAVTEGCLRCHGTPEEAPKDQVEIYGTETGYDWRKGEIVSTSIVYVPLQRAMTAAKKSATSLFVMGAAGIIVLMGVIWYFLSSGVVTPLAKLQRKTTQISLGKELDEDIGVSSKDEIGDLAKAIDRLRISTAKLLERCAGK</sequence>
<dbReference type="PROSITE" id="PS50885">
    <property type="entry name" value="HAMP"/>
    <property type="match status" value="1"/>
</dbReference>
<dbReference type="EMBL" id="CP003985">
    <property type="protein sequence ID" value="AGF76646.1"/>
    <property type="molecule type" value="Genomic_DNA"/>
</dbReference>
<dbReference type="STRING" id="1167006.UWK_00058"/>
<dbReference type="Gene3D" id="6.10.340.10">
    <property type="match status" value="1"/>
</dbReference>
<dbReference type="InterPro" id="IPR003660">
    <property type="entry name" value="HAMP_dom"/>
</dbReference>
<dbReference type="SMART" id="SM00304">
    <property type="entry name" value="HAMP"/>
    <property type="match status" value="1"/>
</dbReference>